<gene>
    <name evidence="2" type="ORF">ACM15_09465</name>
</gene>
<reference evidence="2 3" key="1">
    <citation type="submission" date="2015-06" db="EMBL/GenBank/DDBJ databases">
        <title>Draft Genome Sequence of Parabacteroides goldsteinii with Putative Novel Metallo-Beta-Lactamases Isolated from a Blood Culture from a Human Patient.</title>
        <authorList>
            <person name="Krogh T.J."/>
            <person name="Agergaard C.N."/>
            <person name="Moller-Jensen J."/>
            <person name="Justesen U.S."/>
        </authorList>
    </citation>
    <scope>NUCLEOTIDE SEQUENCE [LARGE SCALE GENOMIC DNA]</scope>
    <source>
        <strain evidence="2 3">910340</strain>
    </source>
</reference>
<sequence length="725" mass="82398">MKGIFFVICMCFVSFGVSAQVSESAFVNPENKYKPVPLWFWNNATVNENELLDQFRQIIRKDGYGGCAILPFGQDFKPEYLSDDYFNLYSKIIEEAKKLDVHMSLYDEYGFPSGSMGAINADGVPRFMNKYPDATIKRLDKVEYKVAIGESFEQVVPAGKLMSVVAMDTLTKHRISLEQYIRSGKLKWKVPEGAWKIMFFVCVKDGDPNVDYLDPEAVRLFVKETHQAYYDRFSPYFGNTIIETFFDEPTLYRAKGRIWTDAFNEKFISRYGESPELLYPALWYDIGEETQSARNRLFGLRAHLYSEGFMKIIGEWASAHGIYSTGHQDQEEIANPVGTSGDLMLCGKYMGIPGIDKIGGGRPTELFYKVVSSSAYNWDKRQVMSETYGAMGNISVKELYHIAMEQYTKGVNTLIPHAVWYNDRNVTFLPELSWRNELYRDSLPAFNKFLSRLNYILQQEGRHVADIAVLYPIESLQGEHVMDGELGFYEGGVMIPNTDYTHVSALLTDTLGRDFTYLHPEVLSTKCRVKKGLLHLDNQVNKETFRLIIIPGVKTISLTALRQVESFFKSGGNVIFTTQLPEKSVEPGQDKEVKDIISRILGVNASYATAGKAFFVEKPGPDALKTAIEDSYPVPDVAFEAGHELNYIHKELKNQSVYYFANLKDQPYQANVVLRGKLKPVLLNPHTGQRMKVAYEHKRVSGMETTTVTLPIEKHSSVFLIDNIL</sequence>
<protein>
    <recommendedName>
        <fullName evidence="4">Glycoside hydrolase</fullName>
    </recommendedName>
</protein>
<evidence type="ECO:0000313" key="3">
    <source>
        <dbReference type="Proteomes" id="UP000036166"/>
    </source>
</evidence>
<accession>A0A0J6CLB9</accession>
<feature type="chain" id="PRO_5005268926" description="Glycoside hydrolase" evidence="1">
    <location>
        <begin position="20"/>
        <end position="725"/>
    </location>
</feature>
<evidence type="ECO:0000256" key="1">
    <source>
        <dbReference type="SAM" id="SignalP"/>
    </source>
</evidence>
<dbReference type="PANTHER" id="PTHR36848:SF2">
    <property type="entry name" value="SECRETED PROTEIN"/>
    <property type="match status" value="1"/>
</dbReference>
<dbReference type="PANTHER" id="PTHR36848">
    <property type="entry name" value="DNA-BINDING PROTEIN (PUTATIVE SECRETED PROTEIN)-RELATED"/>
    <property type="match status" value="1"/>
</dbReference>
<proteinExistence type="predicted"/>
<organism evidence="2 3">
    <name type="scientific">Parabacteroides goldsteinii</name>
    <dbReference type="NCBI Taxonomy" id="328812"/>
    <lineage>
        <taxon>Bacteria</taxon>
        <taxon>Pseudomonadati</taxon>
        <taxon>Bacteroidota</taxon>
        <taxon>Bacteroidia</taxon>
        <taxon>Bacteroidales</taxon>
        <taxon>Tannerellaceae</taxon>
        <taxon>Parabacteroides</taxon>
    </lineage>
</organism>
<evidence type="ECO:0000313" key="2">
    <source>
        <dbReference type="EMBL" id="KMM33953.1"/>
    </source>
</evidence>
<dbReference type="AlphaFoldDB" id="A0A0J6CLB9"/>
<dbReference type="Pfam" id="PF17132">
    <property type="entry name" value="Glyco_hydro_106"/>
    <property type="match status" value="1"/>
</dbReference>
<name>A0A0J6CLB9_9BACT</name>
<comment type="caution">
    <text evidence="2">The sequence shown here is derived from an EMBL/GenBank/DDBJ whole genome shotgun (WGS) entry which is preliminary data.</text>
</comment>
<dbReference type="InterPro" id="IPR053161">
    <property type="entry name" value="Ulvan_degrading_GH"/>
</dbReference>
<dbReference type="EMBL" id="LFJV01000026">
    <property type="protein sequence ID" value="KMM33953.1"/>
    <property type="molecule type" value="Genomic_DNA"/>
</dbReference>
<dbReference type="PATRIC" id="fig|328812.4.peg.2466"/>
<dbReference type="RefSeq" id="WP_048315216.1">
    <property type="nucleotide sequence ID" value="NZ_LFJV01000026.1"/>
</dbReference>
<evidence type="ECO:0008006" key="4">
    <source>
        <dbReference type="Google" id="ProtNLM"/>
    </source>
</evidence>
<dbReference type="Proteomes" id="UP000036166">
    <property type="component" value="Unassembled WGS sequence"/>
</dbReference>
<keyword evidence="1" id="KW-0732">Signal</keyword>
<feature type="signal peptide" evidence="1">
    <location>
        <begin position="1"/>
        <end position="19"/>
    </location>
</feature>